<feature type="region of interest" description="Disordered" evidence="4">
    <location>
        <begin position="1"/>
        <end position="79"/>
    </location>
</feature>
<accession>A0A8H6H7A2</accession>
<proteinExistence type="predicted"/>
<sequence>MSRSFTSRPAPYPRPQSRQAPGGSTSSSGPVRVSSSLPTTSPRNTPLRPPPSVTYLSLGRRSHRTSQTPIPRNGVDVTPQPLSAIVCHPAFLKRNQRERTPREESTRDPECVDDADQIKRIISAVEATGTCRICSGFMVNPYSLGCGHSFCARCIRQSFEVDLRRNLEALKALKATARHDQHGPDECQAIPQSHYQLLRLVECLKFHRIPRRPIFQYRCPDADCDEVCTTSPRPNYELRAILEGIYDSLGNRFRPSLAEDEYQLFDGLIYTVECEPEV</sequence>
<dbReference type="Pfam" id="PF15227">
    <property type="entry name" value="zf-C3HC4_4"/>
    <property type="match status" value="1"/>
</dbReference>
<dbReference type="Gene3D" id="3.30.40.10">
    <property type="entry name" value="Zinc/RING finger domain, C3HC4 (zinc finger)"/>
    <property type="match status" value="1"/>
</dbReference>
<evidence type="ECO:0000256" key="2">
    <source>
        <dbReference type="ARBA" id="ARBA00022771"/>
    </source>
</evidence>
<dbReference type="InterPro" id="IPR013083">
    <property type="entry name" value="Znf_RING/FYVE/PHD"/>
</dbReference>
<reference evidence="5 6" key="1">
    <citation type="submission" date="2020-07" db="EMBL/GenBank/DDBJ databases">
        <title>Comparative genomics of pyrophilous fungi reveals a link between fire events and developmental genes.</title>
        <authorList>
            <consortium name="DOE Joint Genome Institute"/>
            <person name="Steindorff A.S."/>
            <person name="Carver A."/>
            <person name="Calhoun S."/>
            <person name="Stillman K."/>
            <person name="Liu H."/>
            <person name="Lipzen A."/>
            <person name="Pangilinan J."/>
            <person name="Labutti K."/>
            <person name="Bruns T.D."/>
            <person name="Grigoriev I.V."/>
        </authorList>
    </citation>
    <scope>NUCLEOTIDE SEQUENCE [LARGE SCALE GENOMIC DNA]</scope>
    <source>
        <strain evidence="5 6">CBS 144469</strain>
    </source>
</reference>
<evidence type="ECO:0000313" key="5">
    <source>
        <dbReference type="EMBL" id="KAF6741265.1"/>
    </source>
</evidence>
<keyword evidence="2" id="KW-0863">Zinc-finger</keyword>
<evidence type="ECO:0000256" key="4">
    <source>
        <dbReference type="SAM" id="MobiDB-lite"/>
    </source>
</evidence>
<organism evidence="5 6">
    <name type="scientific">Ephemerocybe angulata</name>
    <dbReference type="NCBI Taxonomy" id="980116"/>
    <lineage>
        <taxon>Eukaryota</taxon>
        <taxon>Fungi</taxon>
        <taxon>Dikarya</taxon>
        <taxon>Basidiomycota</taxon>
        <taxon>Agaricomycotina</taxon>
        <taxon>Agaricomycetes</taxon>
        <taxon>Agaricomycetidae</taxon>
        <taxon>Agaricales</taxon>
        <taxon>Agaricineae</taxon>
        <taxon>Psathyrellaceae</taxon>
        <taxon>Ephemerocybe</taxon>
    </lineage>
</organism>
<comment type="caution">
    <text evidence="5">The sequence shown here is derived from an EMBL/GenBank/DDBJ whole genome shotgun (WGS) entry which is preliminary data.</text>
</comment>
<keyword evidence="1" id="KW-0479">Metal-binding</keyword>
<dbReference type="PROSITE" id="PS00518">
    <property type="entry name" value="ZF_RING_1"/>
    <property type="match status" value="1"/>
</dbReference>
<dbReference type="SUPFAM" id="SSF57850">
    <property type="entry name" value="RING/U-box"/>
    <property type="match status" value="1"/>
</dbReference>
<dbReference type="GO" id="GO:0008270">
    <property type="term" value="F:zinc ion binding"/>
    <property type="evidence" value="ECO:0007669"/>
    <property type="project" value="UniProtKB-KW"/>
</dbReference>
<evidence type="ECO:0008006" key="7">
    <source>
        <dbReference type="Google" id="ProtNLM"/>
    </source>
</evidence>
<evidence type="ECO:0000313" key="6">
    <source>
        <dbReference type="Proteomes" id="UP000521943"/>
    </source>
</evidence>
<dbReference type="InterPro" id="IPR017907">
    <property type="entry name" value="Znf_RING_CS"/>
</dbReference>
<keyword evidence="3" id="KW-0862">Zinc</keyword>
<dbReference type="AlphaFoldDB" id="A0A8H6H7A2"/>
<dbReference type="EMBL" id="JACGCI010000270">
    <property type="protein sequence ID" value="KAF6741265.1"/>
    <property type="molecule type" value="Genomic_DNA"/>
</dbReference>
<evidence type="ECO:0000256" key="1">
    <source>
        <dbReference type="ARBA" id="ARBA00022723"/>
    </source>
</evidence>
<keyword evidence="6" id="KW-1185">Reference proteome</keyword>
<evidence type="ECO:0000256" key="3">
    <source>
        <dbReference type="ARBA" id="ARBA00022833"/>
    </source>
</evidence>
<dbReference type="OrthoDB" id="3219336at2759"/>
<dbReference type="Proteomes" id="UP000521943">
    <property type="component" value="Unassembled WGS sequence"/>
</dbReference>
<feature type="compositionally biased region" description="Low complexity" evidence="4">
    <location>
        <begin position="21"/>
        <end position="36"/>
    </location>
</feature>
<name>A0A8H6H7A2_9AGAR</name>
<gene>
    <name evidence="5" type="ORF">DFP72DRAFT_862771</name>
</gene>
<protein>
    <recommendedName>
        <fullName evidence="7">RING-type domain-containing protein</fullName>
    </recommendedName>
</protein>